<keyword evidence="1" id="KW-0812">Transmembrane</keyword>
<feature type="transmembrane region" description="Helical" evidence="1">
    <location>
        <begin position="33"/>
        <end position="50"/>
    </location>
</feature>
<dbReference type="RefSeq" id="WP_203743849.1">
    <property type="nucleotide sequence ID" value="NZ_BONF01000009.1"/>
</dbReference>
<dbReference type="EMBL" id="BONF01000009">
    <property type="protein sequence ID" value="GIF80374.1"/>
    <property type="molecule type" value="Genomic_DNA"/>
</dbReference>
<name>A0A8J3JLZ3_9ACTN</name>
<keyword evidence="3" id="KW-1185">Reference proteome</keyword>
<reference evidence="2 3" key="1">
    <citation type="submission" date="2021-01" db="EMBL/GenBank/DDBJ databases">
        <title>Whole genome shotgun sequence of Catellatospora bangladeshensis NBRC 107357.</title>
        <authorList>
            <person name="Komaki H."/>
            <person name="Tamura T."/>
        </authorList>
    </citation>
    <scope>NUCLEOTIDE SEQUENCE [LARGE SCALE GENOMIC DNA]</scope>
    <source>
        <strain evidence="2 3">NBRC 107357</strain>
    </source>
</reference>
<proteinExistence type="predicted"/>
<gene>
    <name evidence="2" type="ORF">Cba03nite_17230</name>
</gene>
<protein>
    <submittedName>
        <fullName evidence="2">Uncharacterized protein</fullName>
    </submittedName>
</protein>
<evidence type="ECO:0000313" key="3">
    <source>
        <dbReference type="Proteomes" id="UP000601223"/>
    </source>
</evidence>
<organism evidence="2 3">
    <name type="scientific">Catellatospora bangladeshensis</name>
    <dbReference type="NCBI Taxonomy" id="310355"/>
    <lineage>
        <taxon>Bacteria</taxon>
        <taxon>Bacillati</taxon>
        <taxon>Actinomycetota</taxon>
        <taxon>Actinomycetes</taxon>
        <taxon>Micromonosporales</taxon>
        <taxon>Micromonosporaceae</taxon>
        <taxon>Catellatospora</taxon>
    </lineage>
</organism>
<dbReference type="Proteomes" id="UP000601223">
    <property type="component" value="Unassembled WGS sequence"/>
</dbReference>
<accession>A0A8J3JLZ3</accession>
<keyword evidence="1" id="KW-1133">Transmembrane helix</keyword>
<keyword evidence="1" id="KW-0472">Membrane</keyword>
<feature type="transmembrane region" description="Helical" evidence="1">
    <location>
        <begin position="57"/>
        <end position="76"/>
    </location>
</feature>
<evidence type="ECO:0000256" key="1">
    <source>
        <dbReference type="SAM" id="Phobius"/>
    </source>
</evidence>
<evidence type="ECO:0000313" key="2">
    <source>
        <dbReference type="EMBL" id="GIF80374.1"/>
    </source>
</evidence>
<comment type="caution">
    <text evidence="2">The sequence shown here is derived from an EMBL/GenBank/DDBJ whole genome shotgun (WGS) entry which is preliminary data.</text>
</comment>
<dbReference type="AlphaFoldDB" id="A0A8J3JLZ3"/>
<sequence>MLAPFPIATSVVAAFVLARQGSGQAVHTLRGVLHGLVGFAVFCFLVAVLAEPRGTALAFGVALAATLGVQLGWQALRRRTQPEPG</sequence>